<sequence>CPAEICRRLSELAASNSSRAHIEQLLLELKAQEAKNQLALDALRDQIGNLPEPDSVLLPLRALHLAYLQGGGSDPAVLAQMYDLQVEATALERCASPLLSGSLPPGTLDKELAEQQRAHVMEMAQLHAEVGMLRREAERMQPRRAGRRSLPMLPPPVAPPLPPPPPLPLAEGSPHLSLCLLSLPHRAGFVIFYDFLLGLDPTFSQVCLVAGLYRNGQKMGKPTPLPVTYCQMDQSLPYVVDGQRGNSAILSAKQPVPRVRPSTSIALVMELQASGGFDAYGQEIQRLASRGWAKIHLFDQLHQLISGRWKIPVRLLPVQPGLTTEQLNGTPQAGKTELYLRVVNARDADLQSMAEIDPGNAAMYQYPPTVSRSPRVFDGSIGLVSTVLSLEQEANTRPGGLVSSGWVP</sequence>
<reference evidence="2" key="1">
    <citation type="submission" date="2025-08" db="UniProtKB">
        <authorList>
            <consortium name="Ensembl"/>
        </authorList>
    </citation>
    <scope>IDENTIFICATION</scope>
</reference>
<dbReference type="AlphaFoldDB" id="A0A8C0GBE6"/>
<accession>A0A8C0GBE6</accession>
<keyword evidence="3" id="KW-1185">Reference proteome</keyword>
<evidence type="ECO:0000313" key="3">
    <source>
        <dbReference type="Proteomes" id="UP000694404"/>
    </source>
</evidence>
<dbReference type="PANTHER" id="PTHR33820:SF4">
    <property type="entry name" value="COILED-COIL DOMAIN-CONTAINING PROTEIN 17"/>
    <property type="match status" value="1"/>
</dbReference>
<dbReference type="GeneTree" id="ENSGT00940000167241"/>
<evidence type="ECO:0000256" key="1">
    <source>
        <dbReference type="SAM" id="MobiDB-lite"/>
    </source>
</evidence>
<reference evidence="2" key="2">
    <citation type="submission" date="2025-09" db="UniProtKB">
        <authorList>
            <consortium name="Ensembl"/>
        </authorList>
    </citation>
    <scope>IDENTIFICATION</scope>
</reference>
<dbReference type="Proteomes" id="UP000694404">
    <property type="component" value="Unplaced"/>
</dbReference>
<proteinExistence type="predicted"/>
<organism evidence="2 3">
    <name type="scientific">Chelonoidis abingdonii</name>
    <name type="common">Abingdon island giant tortoise</name>
    <name type="synonym">Testudo abingdonii</name>
    <dbReference type="NCBI Taxonomy" id="106734"/>
    <lineage>
        <taxon>Eukaryota</taxon>
        <taxon>Metazoa</taxon>
        <taxon>Chordata</taxon>
        <taxon>Craniata</taxon>
        <taxon>Vertebrata</taxon>
        <taxon>Euteleostomi</taxon>
        <taxon>Archelosauria</taxon>
        <taxon>Testudinata</taxon>
        <taxon>Testudines</taxon>
        <taxon>Cryptodira</taxon>
        <taxon>Durocryptodira</taxon>
        <taxon>Testudinoidea</taxon>
        <taxon>Testudinidae</taxon>
        <taxon>Chelonoidis</taxon>
    </lineage>
</organism>
<dbReference type="OMA" id="ICELQAW"/>
<dbReference type="InterPro" id="IPR038800">
    <property type="entry name" value="CCDC17"/>
</dbReference>
<feature type="region of interest" description="Disordered" evidence="1">
    <location>
        <begin position="139"/>
        <end position="166"/>
    </location>
</feature>
<feature type="compositionally biased region" description="Pro residues" evidence="1">
    <location>
        <begin position="152"/>
        <end position="166"/>
    </location>
</feature>
<name>A0A8C0GBE6_CHEAB</name>
<protein>
    <recommendedName>
        <fullName evidence="4">Coiled-coil domain containing 17</fullName>
    </recommendedName>
</protein>
<dbReference type="PANTHER" id="PTHR33820">
    <property type="entry name" value="COILED-COIL DOMAIN-CONTAINING PROTEIN 17"/>
    <property type="match status" value="1"/>
</dbReference>
<evidence type="ECO:0008006" key="4">
    <source>
        <dbReference type="Google" id="ProtNLM"/>
    </source>
</evidence>
<dbReference type="Ensembl" id="ENSCABT00000007082.1">
    <property type="protein sequence ID" value="ENSCABP00000006487.1"/>
    <property type="gene ID" value="ENSCABG00000004905.1"/>
</dbReference>
<evidence type="ECO:0000313" key="2">
    <source>
        <dbReference type="Ensembl" id="ENSCABP00000006487.1"/>
    </source>
</evidence>